<dbReference type="RefSeq" id="WP_142935614.1">
    <property type="nucleotide sequence ID" value="NZ_FXTM01000013.1"/>
</dbReference>
<proteinExistence type="predicted"/>
<organism evidence="1 2">
    <name type="scientific">Balnearium lithotrophicum</name>
    <dbReference type="NCBI Taxonomy" id="223788"/>
    <lineage>
        <taxon>Bacteria</taxon>
        <taxon>Pseudomonadati</taxon>
        <taxon>Aquificota</taxon>
        <taxon>Aquificia</taxon>
        <taxon>Desulfurobacteriales</taxon>
        <taxon>Desulfurobacteriaceae</taxon>
        <taxon>Balnearium</taxon>
    </lineage>
</organism>
<name>A0A521CK05_9BACT</name>
<keyword evidence="2" id="KW-1185">Reference proteome</keyword>
<dbReference type="EMBL" id="FXTM01000013">
    <property type="protein sequence ID" value="SMO59768.1"/>
    <property type="molecule type" value="Genomic_DNA"/>
</dbReference>
<gene>
    <name evidence="1" type="ORF">SAMN06269117_11357</name>
</gene>
<dbReference type="Proteomes" id="UP000317315">
    <property type="component" value="Unassembled WGS sequence"/>
</dbReference>
<accession>A0A521CK05</accession>
<protein>
    <submittedName>
        <fullName evidence="1">Uncharacterized protein</fullName>
    </submittedName>
</protein>
<dbReference type="AlphaFoldDB" id="A0A521CK05"/>
<sequence>MFRILFDIEGKGQYNFYGGIITLGEEKKILEYLTNKRYRKLYKYLVNQVKEILNKEADQFGNVGIFTKCGKKDFFDVTKIKKITVNALFRIENTNYVRFDLAKNKKISAVSEIVIPVIRFS</sequence>
<evidence type="ECO:0000313" key="2">
    <source>
        <dbReference type="Proteomes" id="UP000317315"/>
    </source>
</evidence>
<reference evidence="1 2" key="1">
    <citation type="submission" date="2017-05" db="EMBL/GenBank/DDBJ databases">
        <authorList>
            <person name="Varghese N."/>
            <person name="Submissions S."/>
        </authorList>
    </citation>
    <scope>NUCLEOTIDE SEQUENCE [LARGE SCALE GENOMIC DNA]</scope>
    <source>
        <strain evidence="1 2">DSM 16304</strain>
    </source>
</reference>
<evidence type="ECO:0000313" key="1">
    <source>
        <dbReference type="EMBL" id="SMO59768.1"/>
    </source>
</evidence>